<dbReference type="GO" id="GO:0045893">
    <property type="term" value="P:positive regulation of DNA-templated transcription"/>
    <property type="evidence" value="ECO:0007669"/>
    <property type="project" value="InterPro"/>
</dbReference>
<evidence type="ECO:0000256" key="5">
    <source>
        <dbReference type="ARBA" id="ARBA00023163"/>
    </source>
</evidence>
<accession>A0AAP0B7F0</accession>
<evidence type="ECO:0000313" key="10">
    <source>
        <dbReference type="Proteomes" id="UP001418222"/>
    </source>
</evidence>
<dbReference type="SUPFAM" id="SSF57959">
    <property type="entry name" value="Leucine zipper domain"/>
    <property type="match status" value="1"/>
</dbReference>
<evidence type="ECO:0000259" key="8">
    <source>
        <dbReference type="PROSITE" id="PS50217"/>
    </source>
</evidence>
<comment type="subcellular location">
    <subcellularLocation>
        <location evidence="1">Nucleus</location>
    </subcellularLocation>
</comment>
<dbReference type="SMART" id="SM00338">
    <property type="entry name" value="BRLZ"/>
    <property type="match status" value="1"/>
</dbReference>
<dbReference type="Gene3D" id="1.20.5.170">
    <property type="match status" value="1"/>
</dbReference>
<dbReference type="AlphaFoldDB" id="A0AAP0B7F0"/>
<dbReference type="GO" id="GO:0003700">
    <property type="term" value="F:DNA-binding transcription factor activity"/>
    <property type="evidence" value="ECO:0007669"/>
    <property type="project" value="InterPro"/>
</dbReference>
<feature type="region of interest" description="Disordered" evidence="7">
    <location>
        <begin position="356"/>
        <end position="421"/>
    </location>
</feature>
<evidence type="ECO:0000256" key="3">
    <source>
        <dbReference type="ARBA" id="ARBA00023015"/>
    </source>
</evidence>
<dbReference type="PROSITE" id="PS50217">
    <property type="entry name" value="BZIP"/>
    <property type="match status" value="1"/>
</dbReference>
<dbReference type="FunFam" id="1.20.5.170:FF:000036">
    <property type="entry name" value="ABSCISIC ACID-INSENSITIVE 5-like protein 2"/>
    <property type="match status" value="1"/>
</dbReference>
<dbReference type="InterPro" id="IPR046347">
    <property type="entry name" value="bZIP_sf"/>
</dbReference>
<dbReference type="Proteomes" id="UP001418222">
    <property type="component" value="Unassembled WGS sequence"/>
</dbReference>
<name>A0AAP0B7F0_9ASPA</name>
<reference evidence="9 10" key="1">
    <citation type="journal article" date="2022" name="Nat. Plants">
        <title>Genomes of leafy and leafless Platanthera orchids illuminate the evolution of mycoheterotrophy.</title>
        <authorList>
            <person name="Li M.H."/>
            <person name="Liu K.W."/>
            <person name="Li Z."/>
            <person name="Lu H.C."/>
            <person name="Ye Q.L."/>
            <person name="Zhang D."/>
            <person name="Wang J.Y."/>
            <person name="Li Y.F."/>
            <person name="Zhong Z.M."/>
            <person name="Liu X."/>
            <person name="Yu X."/>
            <person name="Liu D.K."/>
            <person name="Tu X.D."/>
            <person name="Liu B."/>
            <person name="Hao Y."/>
            <person name="Liao X.Y."/>
            <person name="Jiang Y.T."/>
            <person name="Sun W.H."/>
            <person name="Chen J."/>
            <person name="Chen Y.Q."/>
            <person name="Ai Y."/>
            <person name="Zhai J.W."/>
            <person name="Wu S.S."/>
            <person name="Zhou Z."/>
            <person name="Hsiao Y.Y."/>
            <person name="Wu W.L."/>
            <person name="Chen Y.Y."/>
            <person name="Lin Y.F."/>
            <person name="Hsu J.L."/>
            <person name="Li C.Y."/>
            <person name="Wang Z.W."/>
            <person name="Zhao X."/>
            <person name="Zhong W.Y."/>
            <person name="Ma X.K."/>
            <person name="Ma L."/>
            <person name="Huang J."/>
            <person name="Chen G.Z."/>
            <person name="Huang M.Z."/>
            <person name="Huang L."/>
            <person name="Peng D.H."/>
            <person name="Luo Y.B."/>
            <person name="Zou S.Q."/>
            <person name="Chen S.P."/>
            <person name="Lan S."/>
            <person name="Tsai W.C."/>
            <person name="Van de Peer Y."/>
            <person name="Liu Z.J."/>
        </authorList>
    </citation>
    <scope>NUCLEOTIDE SEQUENCE [LARGE SCALE GENOMIC DNA]</scope>
    <source>
        <strain evidence="9">Lor287</strain>
    </source>
</reference>
<dbReference type="InterPro" id="IPR043452">
    <property type="entry name" value="BZIP46-like"/>
</dbReference>
<dbReference type="Pfam" id="PF00170">
    <property type="entry name" value="bZIP_1"/>
    <property type="match status" value="1"/>
</dbReference>
<dbReference type="GO" id="GO:0005634">
    <property type="term" value="C:nucleus"/>
    <property type="evidence" value="ECO:0007669"/>
    <property type="project" value="UniProtKB-SubCell"/>
</dbReference>
<evidence type="ECO:0000256" key="1">
    <source>
        <dbReference type="ARBA" id="ARBA00004123"/>
    </source>
</evidence>
<comment type="caution">
    <text evidence="9">The sequence shown here is derived from an EMBL/GenBank/DDBJ whole genome shotgun (WGS) entry which is preliminary data.</text>
</comment>
<dbReference type="PANTHER" id="PTHR22952:SF463">
    <property type="entry name" value="ABSCISIC ACID-INSENSITIVE 5-LIKE PROTEIN 7"/>
    <property type="match status" value="1"/>
</dbReference>
<evidence type="ECO:0000256" key="4">
    <source>
        <dbReference type="ARBA" id="ARBA00023125"/>
    </source>
</evidence>
<dbReference type="GO" id="GO:0003677">
    <property type="term" value="F:DNA binding"/>
    <property type="evidence" value="ECO:0007669"/>
    <property type="project" value="UniProtKB-KW"/>
</dbReference>
<dbReference type="InterPro" id="IPR004827">
    <property type="entry name" value="bZIP"/>
</dbReference>
<dbReference type="PROSITE" id="PS00036">
    <property type="entry name" value="BZIP_BASIC"/>
    <property type="match status" value="1"/>
</dbReference>
<evidence type="ECO:0000256" key="7">
    <source>
        <dbReference type="SAM" id="MobiDB-lite"/>
    </source>
</evidence>
<protein>
    <submittedName>
        <fullName evidence="9">ABSCISIC ACID-INSENSITIVE 5-like protein 5</fullName>
    </submittedName>
</protein>
<evidence type="ECO:0000256" key="2">
    <source>
        <dbReference type="ARBA" id="ARBA00022682"/>
    </source>
</evidence>
<keyword evidence="2" id="KW-0938">Abscisic acid signaling pathway</keyword>
<keyword evidence="6" id="KW-0539">Nucleus</keyword>
<gene>
    <name evidence="9" type="primary">ABF2</name>
    <name evidence="9" type="ORF">KSP39_PZI016710</name>
</gene>
<organism evidence="9 10">
    <name type="scientific">Platanthera zijinensis</name>
    <dbReference type="NCBI Taxonomy" id="2320716"/>
    <lineage>
        <taxon>Eukaryota</taxon>
        <taxon>Viridiplantae</taxon>
        <taxon>Streptophyta</taxon>
        <taxon>Embryophyta</taxon>
        <taxon>Tracheophyta</taxon>
        <taxon>Spermatophyta</taxon>
        <taxon>Magnoliopsida</taxon>
        <taxon>Liliopsida</taxon>
        <taxon>Asparagales</taxon>
        <taxon>Orchidaceae</taxon>
        <taxon>Orchidoideae</taxon>
        <taxon>Orchideae</taxon>
        <taxon>Orchidinae</taxon>
        <taxon>Platanthera</taxon>
    </lineage>
</organism>
<keyword evidence="3" id="KW-0805">Transcription regulation</keyword>
<dbReference type="EMBL" id="JBBWWQ010000014">
    <property type="protein sequence ID" value="KAK8930964.1"/>
    <property type="molecule type" value="Genomic_DNA"/>
</dbReference>
<proteinExistence type="predicted"/>
<evidence type="ECO:0000256" key="6">
    <source>
        <dbReference type="ARBA" id="ARBA00023242"/>
    </source>
</evidence>
<dbReference type="GO" id="GO:0009738">
    <property type="term" value="P:abscisic acid-activated signaling pathway"/>
    <property type="evidence" value="ECO:0007669"/>
    <property type="project" value="UniProtKB-KW"/>
</dbReference>
<keyword evidence="10" id="KW-1185">Reference proteome</keyword>
<keyword evidence="5" id="KW-0804">Transcription</keyword>
<feature type="domain" description="BZIP" evidence="8">
    <location>
        <begin position="308"/>
        <end position="353"/>
    </location>
</feature>
<feature type="compositionally biased region" description="Polar residues" evidence="7">
    <location>
        <begin position="379"/>
        <end position="392"/>
    </location>
</feature>
<dbReference type="CDD" id="cd14707">
    <property type="entry name" value="bZIP_plant_BZIP46"/>
    <property type="match status" value="1"/>
</dbReference>
<feature type="compositionally biased region" description="Basic and acidic residues" evidence="7">
    <location>
        <begin position="356"/>
        <end position="365"/>
    </location>
</feature>
<keyword evidence="4" id="KW-0238">DNA-binding</keyword>
<evidence type="ECO:0000313" key="9">
    <source>
        <dbReference type="EMBL" id="KAK8930964.1"/>
    </source>
</evidence>
<dbReference type="PANTHER" id="PTHR22952">
    <property type="entry name" value="CAMP-RESPONSE ELEMENT BINDING PROTEIN-RELATED"/>
    <property type="match status" value="1"/>
</dbReference>
<sequence length="421" mass="46017">MSCRAMWTDTKNIDQTSVPPITRQPSIFSLTFDEIQSTMGGIGNGGKDFGSMNMEEFLKNLWTAEECQDMEATAGSPHAGAGTLQRQGSFTLPRTLSQKTVDDVWQDLMCENGENAGGRSDFQQQPRQPSLGEMTLEEFLVRAGVVKEEMEPTFSSPMVNTSNSTSSGVYYGDMSASGNSNNGPFSISFSQVDQSNVTAIPKSLPGNSGSTLAVFTPGVIDPYAAQLPLVSQQGMRGGAVGIVDQVTNTGSSIPGTVGLALASPPVTQITYEGFTKGNEEFSSLSPVPYALSGEMRGRKINGSVEKVVERRQRRMIKNRESAARSRARKQAYTMELEAEIAKLKEENQELQMKQVEQLEKQKKQDQNQAEPAEVAGVNNEANQPSSPSTQRKFPNVLEHLNEQQQLGPKRLCLRRTQTGRW</sequence>